<accession>A0A933RU09</accession>
<dbReference type="AlphaFoldDB" id="A0A933RU09"/>
<comment type="caution">
    <text evidence="2">The sequence shown here is derived from an EMBL/GenBank/DDBJ whole genome shotgun (WGS) entry which is preliminary data.</text>
</comment>
<feature type="compositionally biased region" description="Low complexity" evidence="1">
    <location>
        <begin position="1"/>
        <end position="33"/>
    </location>
</feature>
<proteinExistence type="predicted"/>
<evidence type="ECO:0000256" key="1">
    <source>
        <dbReference type="SAM" id="MobiDB-lite"/>
    </source>
</evidence>
<evidence type="ECO:0000313" key="2">
    <source>
        <dbReference type="EMBL" id="MBI5128590.1"/>
    </source>
</evidence>
<dbReference type="Proteomes" id="UP000782519">
    <property type="component" value="Unassembled WGS sequence"/>
</dbReference>
<dbReference type="EMBL" id="JACRJB010000014">
    <property type="protein sequence ID" value="MBI5128590.1"/>
    <property type="molecule type" value="Genomic_DNA"/>
</dbReference>
<gene>
    <name evidence="2" type="ORF">HZA66_04050</name>
</gene>
<reference evidence="2" key="1">
    <citation type="submission" date="2020-07" db="EMBL/GenBank/DDBJ databases">
        <title>Huge and variable diversity of episymbiotic CPR bacteria and DPANN archaea in groundwater ecosystems.</title>
        <authorList>
            <person name="He C.Y."/>
            <person name="Keren R."/>
            <person name="Whittaker M."/>
            <person name="Farag I.F."/>
            <person name="Doudna J."/>
            <person name="Cate J.H.D."/>
            <person name="Banfield J.F."/>
        </authorList>
    </citation>
    <scope>NUCLEOTIDE SEQUENCE</scope>
    <source>
        <strain evidence="2">NC_groundwater_1818_Pr3_B-0.1um_66_35</strain>
    </source>
</reference>
<protein>
    <submittedName>
        <fullName evidence="2">Uncharacterized protein</fullName>
    </submittedName>
</protein>
<evidence type="ECO:0000313" key="3">
    <source>
        <dbReference type="Proteomes" id="UP000782519"/>
    </source>
</evidence>
<name>A0A933RU09_RHOPL</name>
<sequence>MAETVAKGQAAAARAPACGHSARARRAAAPAPLRETRRDESAAQVGAAFARRACARSDVIIPAWRL</sequence>
<feature type="region of interest" description="Disordered" evidence="1">
    <location>
        <begin position="1"/>
        <end position="42"/>
    </location>
</feature>
<organism evidence="2 3">
    <name type="scientific">Rhodopseudomonas palustris</name>
    <dbReference type="NCBI Taxonomy" id="1076"/>
    <lineage>
        <taxon>Bacteria</taxon>
        <taxon>Pseudomonadati</taxon>
        <taxon>Pseudomonadota</taxon>
        <taxon>Alphaproteobacteria</taxon>
        <taxon>Hyphomicrobiales</taxon>
        <taxon>Nitrobacteraceae</taxon>
        <taxon>Rhodopseudomonas</taxon>
    </lineage>
</organism>